<feature type="transmembrane region" description="Helical" evidence="2">
    <location>
        <begin position="135"/>
        <end position="156"/>
    </location>
</feature>
<reference evidence="3 4" key="1">
    <citation type="journal article" date="2015" name="Int. J. Syst. Evol. Microbiol.">
        <title>Micromonospora costi sp. nov., isolated from a leaf of Costus speciosus.</title>
        <authorList>
            <person name="Thawai C."/>
        </authorList>
    </citation>
    <scope>NUCLEOTIDE SEQUENCE [LARGE SCALE GENOMIC DNA]</scope>
    <source>
        <strain evidence="3 4">CS1-12</strain>
    </source>
</reference>
<dbReference type="AlphaFoldDB" id="A0A3B0ACX2"/>
<feature type="transmembrane region" description="Helical" evidence="2">
    <location>
        <begin position="215"/>
        <end position="239"/>
    </location>
</feature>
<feature type="transmembrane region" description="Helical" evidence="2">
    <location>
        <begin position="346"/>
        <end position="367"/>
    </location>
</feature>
<evidence type="ECO:0000313" key="3">
    <source>
        <dbReference type="EMBL" id="RKN58240.1"/>
    </source>
</evidence>
<keyword evidence="2" id="KW-0472">Membrane</keyword>
<gene>
    <name evidence="3" type="ORF">D7193_06555</name>
</gene>
<proteinExistence type="predicted"/>
<feature type="transmembrane region" description="Helical" evidence="2">
    <location>
        <begin position="279"/>
        <end position="298"/>
    </location>
</feature>
<keyword evidence="2" id="KW-1133">Transmembrane helix</keyword>
<dbReference type="Proteomes" id="UP000279968">
    <property type="component" value="Unassembled WGS sequence"/>
</dbReference>
<feature type="transmembrane region" description="Helical" evidence="2">
    <location>
        <begin position="32"/>
        <end position="53"/>
    </location>
</feature>
<dbReference type="EMBL" id="RBAN01000001">
    <property type="protein sequence ID" value="RKN58240.1"/>
    <property type="molecule type" value="Genomic_DNA"/>
</dbReference>
<feature type="transmembrane region" description="Helical" evidence="2">
    <location>
        <begin position="59"/>
        <end position="80"/>
    </location>
</feature>
<protein>
    <submittedName>
        <fullName evidence="3">Uncharacterized protein</fullName>
    </submittedName>
</protein>
<dbReference type="OrthoDB" id="3807924at2"/>
<feature type="transmembrane region" description="Helical" evidence="2">
    <location>
        <begin position="92"/>
        <end position="115"/>
    </location>
</feature>
<feature type="transmembrane region" description="Helical" evidence="2">
    <location>
        <begin position="251"/>
        <end position="273"/>
    </location>
</feature>
<dbReference type="RefSeq" id="WP_120778413.1">
    <property type="nucleotide sequence ID" value="NZ_JBHLUP010000009.1"/>
</dbReference>
<evidence type="ECO:0000256" key="1">
    <source>
        <dbReference type="SAM" id="MobiDB-lite"/>
    </source>
</evidence>
<keyword evidence="2" id="KW-0812">Transmembrane</keyword>
<comment type="caution">
    <text evidence="3">The sequence shown here is derived from an EMBL/GenBank/DDBJ whole genome shotgun (WGS) entry which is preliminary data.</text>
</comment>
<evidence type="ECO:0000313" key="4">
    <source>
        <dbReference type="Proteomes" id="UP000279968"/>
    </source>
</evidence>
<feature type="transmembrane region" description="Helical" evidence="2">
    <location>
        <begin position="168"/>
        <end position="190"/>
    </location>
</feature>
<sequence length="378" mass="39871">MNRSARPDDPGGGGQRHPGPHLPAQPAGSQPLLGLAGLTFVVPFFFLLASALGGAEPSLLVLGPLTTFALPMIATVAFWWQDWPGSRLRPGWSGLTDTVVIGVGAVVLTILGQAVTSRVDLRGMFDPDPGPGHPPTFPVTLALGAAAFTIILQLTLVCEGWPVRRLGWFRGGVVALAFSVAVAVVAYLLLVNLDDVPAALRAAQRLRNPGGPVPIATYSAVLLLLGVWQVLLFVSLRGWPLTLIRRPGVRLAARNAVVLAGTVASFPLLWWATGGDVDRVNAVCGVLIAAALLVSMLFDNWPATRLHGRAGRLGVLPLVAAVAVVLYLALSAYAEGIDWARTTADGWVALAALNYLSLGVVVHVAVWRRWPVLLTAAR</sequence>
<feature type="transmembrane region" description="Helical" evidence="2">
    <location>
        <begin position="310"/>
        <end position="334"/>
    </location>
</feature>
<name>A0A3B0ACX2_9ACTN</name>
<accession>A0A3B0ACX2</accession>
<organism evidence="3 4">
    <name type="scientific">Micromonospora costi</name>
    <dbReference type="NCBI Taxonomy" id="1530042"/>
    <lineage>
        <taxon>Bacteria</taxon>
        <taxon>Bacillati</taxon>
        <taxon>Actinomycetota</taxon>
        <taxon>Actinomycetes</taxon>
        <taxon>Micromonosporales</taxon>
        <taxon>Micromonosporaceae</taxon>
        <taxon>Micromonospora</taxon>
    </lineage>
</organism>
<feature type="region of interest" description="Disordered" evidence="1">
    <location>
        <begin position="1"/>
        <end position="26"/>
    </location>
</feature>
<evidence type="ECO:0000256" key="2">
    <source>
        <dbReference type="SAM" id="Phobius"/>
    </source>
</evidence>
<keyword evidence="4" id="KW-1185">Reference proteome</keyword>